<organism evidence="3 4">
    <name type="scientific">Coniophora puteana (strain RWD-64-598)</name>
    <name type="common">Brown rot fungus</name>
    <dbReference type="NCBI Taxonomy" id="741705"/>
    <lineage>
        <taxon>Eukaryota</taxon>
        <taxon>Fungi</taxon>
        <taxon>Dikarya</taxon>
        <taxon>Basidiomycota</taxon>
        <taxon>Agaricomycotina</taxon>
        <taxon>Agaricomycetes</taxon>
        <taxon>Agaricomycetidae</taxon>
        <taxon>Boletales</taxon>
        <taxon>Coniophorineae</taxon>
        <taxon>Coniophoraceae</taxon>
        <taxon>Coniophora</taxon>
    </lineage>
</organism>
<feature type="signal peptide" evidence="2">
    <location>
        <begin position="1"/>
        <end position="24"/>
    </location>
</feature>
<accession>A0A5M3MMB9</accession>
<evidence type="ECO:0000256" key="2">
    <source>
        <dbReference type="SAM" id="SignalP"/>
    </source>
</evidence>
<dbReference type="RefSeq" id="XP_007769177.1">
    <property type="nucleotide sequence ID" value="XM_007770987.1"/>
</dbReference>
<name>A0A5M3MMB9_CONPW</name>
<dbReference type="GeneID" id="19203236"/>
<dbReference type="EMBL" id="JH711579">
    <property type="protein sequence ID" value="EIW80160.1"/>
    <property type="molecule type" value="Genomic_DNA"/>
</dbReference>
<sequence>MPAKFALAALALALGAFALPQAESYTTVTTSPDTSVPQSTYSSEPTGPTSTGSVTVSTGFLSSYSTDTVAPGSSFSSFPGTGTETPTSTLETTVDPTSSAISSSVSIPSSSVSVTSGASSSPGGKSSGSPSPSTTDGGSNGAAGQLIGQHGLMGVSVASLGALLAGTAPPEFPEEGSVDVETTTVVAPPVFPEDEGAVDVDTTTVVAGVVVLAGEVALTPELVGLLALVPPGFVLGLGLSLELPPPLDVEPPPPPLEAEVEGEGEAEPDDVADEEGDGDDEPEDALELAELDGRMVDADIGMVDVMTDGELEGVAVTAEVTSVVALESVWAKPWLYTHEGHGSRWELRRASEISGVSNEPVWGAQAVQVIKRAHGCGHRRALRLPKSHGSRRPNEPELAILGMLSA</sequence>
<feature type="compositionally biased region" description="Pro residues" evidence="1">
    <location>
        <begin position="246"/>
        <end position="256"/>
    </location>
</feature>
<evidence type="ECO:0000313" key="4">
    <source>
        <dbReference type="Proteomes" id="UP000053558"/>
    </source>
</evidence>
<keyword evidence="2" id="KW-0732">Signal</keyword>
<feature type="compositionally biased region" description="Low complexity" evidence="1">
    <location>
        <begin position="71"/>
        <end position="137"/>
    </location>
</feature>
<dbReference type="KEGG" id="cput:CONPUDRAFT_154209"/>
<feature type="compositionally biased region" description="Acidic residues" evidence="1">
    <location>
        <begin position="258"/>
        <end position="283"/>
    </location>
</feature>
<reference evidence="4" key="1">
    <citation type="journal article" date="2012" name="Science">
        <title>The Paleozoic origin of enzymatic lignin decomposition reconstructed from 31 fungal genomes.</title>
        <authorList>
            <person name="Floudas D."/>
            <person name="Binder M."/>
            <person name="Riley R."/>
            <person name="Barry K."/>
            <person name="Blanchette R.A."/>
            <person name="Henrissat B."/>
            <person name="Martinez A.T."/>
            <person name="Otillar R."/>
            <person name="Spatafora J.W."/>
            <person name="Yadav J.S."/>
            <person name="Aerts A."/>
            <person name="Benoit I."/>
            <person name="Boyd A."/>
            <person name="Carlson A."/>
            <person name="Copeland A."/>
            <person name="Coutinho P.M."/>
            <person name="de Vries R.P."/>
            <person name="Ferreira P."/>
            <person name="Findley K."/>
            <person name="Foster B."/>
            <person name="Gaskell J."/>
            <person name="Glotzer D."/>
            <person name="Gorecki P."/>
            <person name="Heitman J."/>
            <person name="Hesse C."/>
            <person name="Hori C."/>
            <person name="Igarashi K."/>
            <person name="Jurgens J.A."/>
            <person name="Kallen N."/>
            <person name="Kersten P."/>
            <person name="Kohler A."/>
            <person name="Kuees U."/>
            <person name="Kumar T.K.A."/>
            <person name="Kuo A."/>
            <person name="LaButti K."/>
            <person name="Larrondo L.F."/>
            <person name="Lindquist E."/>
            <person name="Ling A."/>
            <person name="Lombard V."/>
            <person name="Lucas S."/>
            <person name="Lundell T."/>
            <person name="Martin R."/>
            <person name="McLaughlin D.J."/>
            <person name="Morgenstern I."/>
            <person name="Morin E."/>
            <person name="Murat C."/>
            <person name="Nagy L.G."/>
            <person name="Nolan M."/>
            <person name="Ohm R.A."/>
            <person name="Patyshakuliyeva A."/>
            <person name="Rokas A."/>
            <person name="Ruiz-Duenas F.J."/>
            <person name="Sabat G."/>
            <person name="Salamov A."/>
            <person name="Samejima M."/>
            <person name="Schmutz J."/>
            <person name="Slot J.C."/>
            <person name="St John F."/>
            <person name="Stenlid J."/>
            <person name="Sun H."/>
            <person name="Sun S."/>
            <person name="Syed K."/>
            <person name="Tsang A."/>
            <person name="Wiebenga A."/>
            <person name="Young D."/>
            <person name="Pisabarro A."/>
            <person name="Eastwood D.C."/>
            <person name="Martin F."/>
            <person name="Cullen D."/>
            <person name="Grigoriev I.V."/>
            <person name="Hibbett D.S."/>
        </authorList>
    </citation>
    <scope>NUCLEOTIDE SEQUENCE [LARGE SCALE GENOMIC DNA]</scope>
    <source>
        <strain evidence="4">RWD-64-598 SS2</strain>
    </source>
</reference>
<evidence type="ECO:0000256" key="1">
    <source>
        <dbReference type="SAM" id="MobiDB-lite"/>
    </source>
</evidence>
<evidence type="ECO:0000313" key="3">
    <source>
        <dbReference type="EMBL" id="EIW80160.1"/>
    </source>
</evidence>
<comment type="caution">
    <text evidence="3">The sequence shown here is derived from an EMBL/GenBank/DDBJ whole genome shotgun (WGS) entry which is preliminary data.</text>
</comment>
<proteinExistence type="predicted"/>
<feature type="region of interest" description="Disordered" evidence="1">
    <location>
        <begin position="25"/>
        <end position="145"/>
    </location>
</feature>
<feature type="region of interest" description="Disordered" evidence="1">
    <location>
        <begin position="246"/>
        <end position="283"/>
    </location>
</feature>
<gene>
    <name evidence="3" type="ORF">CONPUDRAFT_154209</name>
</gene>
<keyword evidence="4" id="KW-1185">Reference proteome</keyword>
<dbReference type="AlphaFoldDB" id="A0A5M3MMB9"/>
<dbReference type="Proteomes" id="UP000053558">
    <property type="component" value="Unassembled WGS sequence"/>
</dbReference>
<protein>
    <submittedName>
        <fullName evidence="3">Uncharacterized protein</fullName>
    </submittedName>
</protein>
<feature type="chain" id="PRO_5024314757" evidence="2">
    <location>
        <begin position="25"/>
        <end position="406"/>
    </location>
</feature>
<feature type="compositionally biased region" description="Low complexity" evidence="1">
    <location>
        <begin position="25"/>
        <end position="63"/>
    </location>
</feature>